<protein>
    <submittedName>
        <fullName evidence="3">Uncharacterized protein</fullName>
    </submittedName>
</protein>
<keyword evidence="4" id="KW-1185">Reference proteome</keyword>
<evidence type="ECO:0000256" key="1">
    <source>
        <dbReference type="SAM" id="Coils"/>
    </source>
</evidence>
<dbReference type="EMBL" id="AUPL01003767">
    <property type="protein sequence ID" value="ESL08529.1"/>
    <property type="molecule type" value="Genomic_DNA"/>
</dbReference>
<comment type="caution">
    <text evidence="3">The sequence shown here is derived from an EMBL/GenBank/DDBJ whole genome shotgun (WGS) entry which is preliminary data.</text>
</comment>
<dbReference type="AlphaFoldDB" id="A0A061J0S6"/>
<reference evidence="3 4" key="1">
    <citation type="submission" date="2013-07" db="EMBL/GenBank/DDBJ databases">
        <authorList>
            <person name="Stoco P.H."/>
            <person name="Wagner G."/>
            <person name="Gerber A."/>
            <person name="Zaha A."/>
            <person name="Thompson C."/>
            <person name="Bartholomeu D.C."/>
            <person name="Luckemeyer D.D."/>
            <person name="Bahia D."/>
            <person name="Loreto E."/>
            <person name="Prestes E.B."/>
            <person name="Lima F.M."/>
            <person name="Rodrigues-Luiz G."/>
            <person name="Vallejo G.A."/>
            <person name="Filho J.F."/>
            <person name="Monteiro K.M."/>
            <person name="Tyler K.M."/>
            <person name="de Almeida L.G."/>
            <person name="Ortiz M.F."/>
            <person name="Siervo M.A."/>
            <person name="de Moraes M.H."/>
            <person name="Cunha O.L."/>
            <person name="Mendonca-Neto R."/>
            <person name="Silva R."/>
            <person name="Teixeira S.M."/>
            <person name="Murta S.M."/>
            <person name="Sincero T.C."/>
            <person name="Mendes T.A."/>
            <person name="Urmenyi T.P."/>
            <person name="Silva V.G."/>
            <person name="da Rocha W.D."/>
            <person name="Andersson B."/>
            <person name="Romanha A.J."/>
            <person name="Steindel M."/>
            <person name="de Vasconcelos A.T."/>
            <person name="Grisard E.C."/>
        </authorList>
    </citation>
    <scope>NUCLEOTIDE SEQUENCE [LARGE SCALE GENOMIC DNA]</scope>
    <source>
        <strain evidence="3 4">SC58</strain>
    </source>
</reference>
<dbReference type="VEuPathDB" id="TriTrypDB:TRSC58_03767"/>
<accession>A0A061J0S6</accession>
<keyword evidence="1" id="KW-0175">Coiled coil</keyword>
<feature type="region of interest" description="Disordered" evidence="2">
    <location>
        <begin position="88"/>
        <end position="108"/>
    </location>
</feature>
<feature type="coiled-coil region" evidence="1">
    <location>
        <begin position="199"/>
        <end position="226"/>
    </location>
</feature>
<sequence length="404" mass="45547">MDARALTQIVESADAATLQAYIQDGRSPFSQPLGAQARFAYFHLPREDGARAASGASAAVGGEKRSAPLFEEYHGPATTYVMRPQGKEKALKGPSLHPQPSSLVDRAPRRRPNLSALAWVIQSNGWTEDVLRHYSARHSLNALHDVWHHQWKPSSRVSLHSCGGLTTVPRSVVSPARSGANEIEDLGWQHRHQIQKCEFKRFREALQRLEMEERRERSKMETAFEEFLVDRRRWRHLHLDRYAREKNDLLTAESIVRSTITKEENCYYREILTRCLGDLTGCRWDGVRVQWLRKQMAYSMMMHQWVELSSTLPRLQRSGQDTALGTGDCSWKASKLQDGSSSVWPVNAGQCPSTPPCESPLPHDADSLVKTGETPSQAVCPTAILPSQPRVLPPVVPHEECTMS</sequence>
<organism evidence="3 4">
    <name type="scientific">Trypanosoma rangeli SC58</name>
    <dbReference type="NCBI Taxonomy" id="429131"/>
    <lineage>
        <taxon>Eukaryota</taxon>
        <taxon>Discoba</taxon>
        <taxon>Euglenozoa</taxon>
        <taxon>Kinetoplastea</taxon>
        <taxon>Metakinetoplastina</taxon>
        <taxon>Trypanosomatida</taxon>
        <taxon>Trypanosomatidae</taxon>
        <taxon>Trypanosoma</taxon>
        <taxon>Herpetosoma</taxon>
    </lineage>
</organism>
<proteinExistence type="predicted"/>
<evidence type="ECO:0000256" key="2">
    <source>
        <dbReference type="SAM" id="MobiDB-lite"/>
    </source>
</evidence>
<evidence type="ECO:0000313" key="4">
    <source>
        <dbReference type="Proteomes" id="UP000031737"/>
    </source>
</evidence>
<name>A0A061J0S6_TRYRA</name>
<gene>
    <name evidence="3" type="ORF">TRSC58_03767</name>
</gene>
<evidence type="ECO:0000313" key="3">
    <source>
        <dbReference type="EMBL" id="ESL08529.1"/>
    </source>
</evidence>
<dbReference type="Proteomes" id="UP000031737">
    <property type="component" value="Unassembled WGS sequence"/>
</dbReference>
<dbReference type="OrthoDB" id="243989at2759"/>